<accession>A0ACD1FW27</accession>
<protein>
    <submittedName>
        <fullName evidence="1">Uncharacterized protein</fullName>
    </submittedName>
</protein>
<evidence type="ECO:0000313" key="1">
    <source>
        <dbReference type="EMBL" id="RAH41182.1"/>
    </source>
</evidence>
<keyword evidence="2" id="KW-1185">Reference proteome</keyword>
<proteinExistence type="predicted"/>
<name>A0ACD1FW27_9EURO</name>
<evidence type="ECO:0000313" key="2">
    <source>
        <dbReference type="Proteomes" id="UP000249057"/>
    </source>
</evidence>
<reference evidence="1" key="1">
    <citation type="submission" date="2018-02" db="EMBL/GenBank/DDBJ databases">
        <title>The genomes of Aspergillus section Nigri reveals drivers in fungal speciation.</title>
        <authorList>
            <consortium name="DOE Joint Genome Institute"/>
            <person name="Vesth T.C."/>
            <person name="Nybo J."/>
            <person name="Theobald S."/>
            <person name="Brandl J."/>
            <person name="Frisvad J.C."/>
            <person name="Nielsen K.F."/>
            <person name="Lyhne E.K."/>
            <person name="Kogle M.E."/>
            <person name="Kuo A."/>
            <person name="Riley R."/>
            <person name="Clum A."/>
            <person name="Nolan M."/>
            <person name="Lipzen A."/>
            <person name="Salamov A."/>
            <person name="Henrissat B."/>
            <person name="Wiebenga A."/>
            <person name="De vries R.P."/>
            <person name="Grigoriev I.V."/>
            <person name="Mortensen U.H."/>
            <person name="Andersen M.R."/>
            <person name="Baker S.E."/>
        </authorList>
    </citation>
    <scope>NUCLEOTIDE SEQUENCE</scope>
    <source>
        <strain evidence="1">CBS 621.78</strain>
    </source>
</reference>
<dbReference type="EMBL" id="KZ825392">
    <property type="protein sequence ID" value="RAH41182.1"/>
    <property type="molecule type" value="Genomic_DNA"/>
</dbReference>
<dbReference type="Proteomes" id="UP000249057">
    <property type="component" value="Unassembled WGS sequence"/>
</dbReference>
<sequence>MTKTFRPFHRGSDPIQARSRNSASVPLATANSSPEATSRDALPAQPVVVNTPSMESTGFLGPTSYRYLLRESQGASDSPSELGKYTIEPRQLELGLRILDFFGRESRLLKCLTEHIYGLSRMPIIPRTVMLPALSHLWEICDQNSMAEDAARLRMVVRIFENTYKPLTTSHQMRAADLCQAITGVNLRWELIGAVITLASLALIHIPEHTVTLIDAQQRGKSEILPQVLEITEHLSLLTDALPLVNELLVSLKYYQMLLAVSRFGDSSRRLYSSLGELCSCIYATGMHRNDVPLEQAPVFVHQWRRACLAVVYTMDKTIATALGRPPLMNRHYCILEPPLDLDEDPDPDEHESSLRSIDEHGWNVDRKHRPATTIRLRLLLAKIREEVLELHLGVTGANLVRQAEDVLQRLAVMWNTCPSHMKYSVDMWHTPTLMHSHQLLVLLTLNLDYLHSIFLLHRLISGDRSTNVFIVAKDILSTILVINDERERLREIRNDFTHLFLQYGLPSVQLLCTEMLHRSSTSPLTAVPGFSRAELIRELTVYVSCLSWVARPGSGNFEFCKQVKAKFTRILDEIIDPSCGTSRESVAPSETANAPAGASGVPDLLDPVHNFNTLLDWDIESFWDPRLDIFCGSVF</sequence>
<organism evidence="1 2">
    <name type="scientific">Aspergillus brunneoviolaceus CBS 621.78</name>
    <dbReference type="NCBI Taxonomy" id="1450534"/>
    <lineage>
        <taxon>Eukaryota</taxon>
        <taxon>Fungi</taxon>
        <taxon>Dikarya</taxon>
        <taxon>Ascomycota</taxon>
        <taxon>Pezizomycotina</taxon>
        <taxon>Eurotiomycetes</taxon>
        <taxon>Eurotiomycetidae</taxon>
        <taxon>Eurotiales</taxon>
        <taxon>Aspergillaceae</taxon>
        <taxon>Aspergillus</taxon>
        <taxon>Aspergillus subgen. Circumdati</taxon>
    </lineage>
</organism>
<gene>
    <name evidence="1" type="ORF">BO95DRAFT_468041</name>
</gene>